<feature type="compositionally biased region" description="Acidic residues" evidence="1">
    <location>
        <begin position="71"/>
        <end position="83"/>
    </location>
</feature>
<dbReference type="Proteomes" id="UP000001861">
    <property type="component" value="Unassembled WGS sequence"/>
</dbReference>
<evidence type="ECO:0000256" key="1">
    <source>
        <dbReference type="SAM" id="MobiDB-lite"/>
    </source>
</evidence>
<protein>
    <submittedName>
        <fullName evidence="2">Uncharacterized protein</fullName>
    </submittedName>
</protein>
<feature type="compositionally biased region" description="Basic residues" evidence="1">
    <location>
        <begin position="270"/>
        <end position="280"/>
    </location>
</feature>
<gene>
    <name evidence="2" type="ORF">CC1G_03168</name>
</gene>
<evidence type="ECO:0000313" key="2">
    <source>
        <dbReference type="EMBL" id="EAU80992.1"/>
    </source>
</evidence>
<feature type="compositionally biased region" description="Polar residues" evidence="1">
    <location>
        <begin position="202"/>
        <end position="213"/>
    </location>
</feature>
<comment type="caution">
    <text evidence="2">The sequence shown here is derived from an EMBL/GenBank/DDBJ whole genome shotgun (WGS) entry which is preliminary data.</text>
</comment>
<dbReference type="GeneID" id="6017595"/>
<evidence type="ECO:0000313" key="3">
    <source>
        <dbReference type="Proteomes" id="UP000001861"/>
    </source>
</evidence>
<feature type="compositionally biased region" description="Low complexity" evidence="1">
    <location>
        <begin position="250"/>
        <end position="262"/>
    </location>
</feature>
<feature type="compositionally biased region" description="Basic and acidic residues" evidence="1">
    <location>
        <begin position="223"/>
        <end position="233"/>
    </location>
</feature>
<dbReference type="RefSeq" id="XP_001840939.1">
    <property type="nucleotide sequence ID" value="XM_001840887.1"/>
</dbReference>
<dbReference type="AlphaFoldDB" id="A8PF63"/>
<feature type="compositionally biased region" description="Basic residues" evidence="1">
    <location>
        <begin position="56"/>
        <end position="66"/>
    </location>
</feature>
<feature type="compositionally biased region" description="Basic residues" evidence="1">
    <location>
        <begin position="424"/>
        <end position="436"/>
    </location>
</feature>
<feature type="compositionally biased region" description="Basic residues" evidence="1">
    <location>
        <begin position="369"/>
        <end position="378"/>
    </location>
</feature>
<feature type="compositionally biased region" description="Basic and acidic residues" evidence="1">
    <location>
        <begin position="341"/>
        <end position="354"/>
    </location>
</feature>
<name>A8PF63_COPC7</name>
<dbReference type="KEGG" id="cci:CC1G_03168"/>
<organism evidence="2 3">
    <name type="scientific">Coprinopsis cinerea (strain Okayama-7 / 130 / ATCC MYA-4618 / FGSC 9003)</name>
    <name type="common">Inky cap fungus</name>
    <name type="synonym">Hormographiella aspergillata</name>
    <dbReference type="NCBI Taxonomy" id="240176"/>
    <lineage>
        <taxon>Eukaryota</taxon>
        <taxon>Fungi</taxon>
        <taxon>Dikarya</taxon>
        <taxon>Basidiomycota</taxon>
        <taxon>Agaricomycotina</taxon>
        <taxon>Agaricomycetes</taxon>
        <taxon>Agaricomycetidae</taxon>
        <taxon>Agaricales</taxon>
        <taxon>Agaricineae</taxon>
        <taxon>Psathyrellaceae</taxon>
        <taxon>Coprinopsis</taxon>
    </lineage>
</organism>
<proteinExistence type="predicted"/>
<feature type="region of interest" description="Disordered" evidence="1">
    <location>
        <begin position="42"/>
        <end position="436"/>
    </location>
</feature>
<reference evidence="2 3" key="1">
    <citation type="journal article" date="2010" name="Proc. Natl. Acad. Sci. U.S.A.">
        <title>Insights into evolution of multicellular fungi from the assembled chromosomes of the mushroom Coprinopsis cinerea (Coprinus cinereus).</title>
        <authorList>
            <person name="Stajich J.E."/>
            <person name="Wilke S.K."/>
            <person name="Ahren D."/>
            <person name="Au C.H."/>
            <person name="Birren B.W."/>
            <person name="Borodovsky M."/>
            <person name="Burns C."/>
            <person name="Canback B."/>
            <person name="Casselton L.A."/>
            <person name="Cheng C.K."/>
            <person name="Deng J."/>
            <person name="Dietrich F.S."/>
            <person name="Fargo D.C."/>
            <person name="Farman M.L."/>
            <person name="Gathman A.C."/>
            <person name="Goldberg J."/>
            <person name="Guigo R."/>
            <person name="Hoegger P.J."/>
            <person name="Hooker J.B."/>
            <person name="Huggins A."/>
            <person name="James T.Y."/>
            <person name="Kamada T."/>
            <person name="Kilaru S."/>
            <person name="Kodira C."/>
            <person name="Kues U."/>
            <person name="Kupfer D."/>
            <person name="Kwan H.S."/>
            <person name="Lomsadze A."/>
            <person name="Li W."/>
            <person name="Lilly W.W."/>
            <person name="Ma L.J."/>
            <person name="Mackey A.J."/>
            <person name="Manning G."/>
            <person name="Martin F."/>
            <person name="Muraguchi H."/>
            <person name="Natvig D.O."/>
            <person name="Palmerini H."/>
            <person name="Ramesh M.A."/>
            <person name="Rehmeyer C.J."/>
            <person name="Roe B.A."/>
            <person name="Shenoy N."/>
            <person name="Stanke M."/>
            <person name="Ter-Hovhannisyan V."/>
            <person name="Tunlid A."/>
            <person name="Velagapudi R."/>
            <person name="Vision T.J."/>
            <person name="Zeng Q."/>
            <person name="Zolan M.E."/>
            <person name="Pukkila P.J."/>
        </authorList>
    </citation>
    <scope>NUCLEOTIDE SEQUENCE [LARGE SCALE GENOMIC DNA]</scope>
    <source>
        <strain evidence="3">Okayama-7 / 130 / ATCC MYA-4618 / FGSC 9003</strain>
    </source>
</reference>
<feature type="compositionally biased region" description="Basic residues" evidence="1">
    <location>
        <begin position="321"/>
        <end position="331"/>
    </location>
</feature>
<accession>A8PF63</accession>
<dbReference type="OMA" id="YSKEERW"/>
<keyword evidence="3" id="KW-1185">Reference proteome</keyword>
<feature type="compositionally biased region" description="Polar residues" evidence="1">
    <location>
        <begin position="397"/>
        <end position="406"/>
    </location>
</feature>
<feature type="compositionally biased region" description="Basic and acidic residues" evidence="1">
    <location>
        <begin position="386"/>
        <end position="396"/>
    </location>
</feature>
<dbReference type="EMBL" id="AACS02000008">
    <property type="protein sequence ID" value="EAU80992.1"/>
    <property type="molecule type" value="Genomic_DNA"/>
</dbReference>
<dbReference type="VEuPathDB" id="FungiDB:CC1G_03168"/>
<sequence>MSNEGSSPSSYSYTTARNLARIARWCGPPRLKLGRAKELWAKASIRGAQDAPPRLARIKKSLRRVVKSSEDENENEKDKDEDEGVKGNDSDEEERELNQPAGVGEPELASGAEKDTEAGPSQHVTVSEANAPEMPSEEEENLTVSGSETQESEREASTQPDQDIDAGTSEETVAVTPKKSDNAAPNFKSNGKKNLEKEKETVSGSAPQGQLTVPATRRSARLATKEVHKEDSSTQHLATTADNDKSEQPATTATTVGEATNTDVIDKRKSAPRRSARIKKVPAQAASTPAHNPGPSTKDVVEAVSAVVSTIKGPAPTPKSKQTRGQKRKRTATSEEEEEEGLKNDETGRSDGNAKSKSNAGTGTAKGAGTRKAKRARKSGKDEEETTTRAGEKENTTESAPANLAQNEVKDGEKKITIRVPVKAVKRTRGSKKTKA</sequence>
<dbReference type="InParanoid" id="A8PF63"/>